<evidence type="ECO:0000259" key="2">
    <source>
        <dbReference type="Pfam" id="PF01636"/>
    </source>
</evidence>
<proteinExistence type="predicted"/>
<dbReference type="InterPro" id="IPR002575">
    <property type="entry name" value="Aminoglycoside_PTrfase"/>
</dbReference>
<feature type="compositionally biased region" description="Basic and acidic residues" evidence="1">
    <location>
        <begin position="1"/>
        <end position="11"/>
    </location>
</feature>
<dbReference type="CDD" id="cd05154">
    <property type="entry name" value="ACAD10_11_N-like"/>
    <property type="match status" value="1"/>
</dbReference>
<dbReference type="GO" id="GO:0016740">
    <property type="term" value="F:transferase activity"/>
    <property type="evidence" value="ECO:0007669"/>
    <property type="project" value="UniProtKB-KW"/>
</dbReference>
<sequence length="406" mass="44782">MIYSGESDRTSRIGQRSGEAVSPGSRFPVEAEIDKVLRAKLRRRGGPKLAAPSLAEAVDGCTRLIAAHVGRPFEVRNPRWFHGGASKIQMAFELVWDDATSGEPPQALVLRMDPPASIVETSRLREFEILRAVRGVVPVPECHWVDPDGTHLHSPGLIYGYVPGVAKPTKHQAAQVTGVGTRFGPDLRATLGPDFVDQLAAIHRLDVAAMGEIPGFEPVAPGSNASIIRQVNWWRRVWEEDRLEDFPLVNVAAQWLVANAPRLDHVSVVHGDYRTGNFLFDEASGRITALLDWELSVLGDRHQDLSWASGRHLGHLAEDGKTFLLGGLLPLGEFFARYEESSGLSVDPKRLKYFDIFNSYIAVVHMLGTAPRVADGATHQDVVVGWLSMIGHPIAEQLRRYLEEVL</sequence>
<evidence type="ECO:0000313" key="3">
    <source>
        <dbReference type="EMBL" id="AMT81337.1"/>
    </source>
</evidence>
<dbReference type="Gene3D" id="3.30.200.20">
    <property type="entry name" value="Phosphorylase Kinase, domain 1"/>
    <property type="match status" value="1"/>
</dbReference>
<keyword evidence="3" id="KW-0808">Transferase</keyword>
<feature type="region of interest" description="Disordered" evidence="1">
    <location>
        <begin position="1"/>
        <end position="25"/>
    </location>
</feature>
<protein>
    <submittedName>
        <fullName evidence="3">Aminoglycoside phosphotransferase</fullName>
    </submittedName>
</protein>
<dbReference type="InterPro" id="IPR011009">
    <property type="entry name" value="Kinase-like_dom_sf"/>
</dbReference>
<organism evidence="3">
    <name type="scientific">Sphingobium baderi</name>
    <dbReference type="NCBI Taxonomy" id="1332080"/>
    <lineage>
        <taxon>Bacteria</taxon>
        <taxon>Pseudomonadati</taxon>
        <taxon>Pseudomonadota</taxon>
        <taxon>Alphaproteobacteria</taxon>
        <taxon>Sphingomonadales</taxon>
        <taxon>Sphingomonadaceae</taxon>
        <taxon>Sphingobium</taxon>
    </lineage>
</organism>
<evidence type="ECO:0000256" key="1">
    <source>
        <dbReference type="SAM" id="MobiDB-lite"/>
    </source>
</evidence>
<name>A0A144J3F1_9SPHN</name>
<dbReference type="InterPro" id="IPR051678">
    <property type="entry name" value="AGP_Transferase"/>
</dbReference>
<dbReference type="AlphaFoldDB" id="A0A144J3F1"/>
<accession>A0A144J3F1</accession>
<dbReference type="InterPro" id="IPR041726">
    <property type="entry name" value="ACAD10_11_N"/>
</dbReference>
<dbReference type="OrthoDB" id="3806873at2"/>
<dbReference type="PANTHER" id="PTHR21310">
    <property type="entry name" value="AMINOGLYCOSIDE PHOSPHOTRANSFERASE-RELATED-RELATED"/>
    <property type="match status" value="1"/>
</dbReference>
<feature type="domain" description="Aminoglycoside phosphotransferase" evidence="2">
    <location>
        <begin position="106"/>
        <end position="309"/>
    </location>
</feature>
<dbReference type="SUPFAM" id="SSF56112">
    <property type="entry name" value="Protein kinase-like (PK-like)"/>
    <property type="match status" value="1"/>
</dbReference>
<dbReference type="EMBL" id="KT962120">
    <property type="protein sequence ID" value="AMT81337.1"/>
    <property type="molecule type" value="Genomic_DNA"/>
</dbReference>
<dbReference type="Gene3D" id="3.90.1200.10">
    <property type="match status" value="1"/>
</dbReference>
<reference evidence="3" key="1">
    <citation type="submission" date="2015-10" db="EMBL/GenBank/DDBJ databases">
        <title>A Two-component Flavoprotein Monooxygenase System MeaXY Responsible for para-Hydroxylation of 2-Methyl-6-ethylaniline and 2,6-Diethylaniline in Sphingobium baderi DE-13.</title>
        <authorList>
            <person name="Cheng M."/>
            <person name="Meng Q."/>
            <person name="Yang Y."/>
            <person name="Chu C."/>
            <person name="Yan X."/>
            <person name="He J."/>
            <person name="Li S."/>
        </authorList>
    </citation>
    <scope>NUCLEOTIDE SEQUENCE</scope>
    <source>
        <strain evidence="3">DE-13</strain>
    </source>
</reference>
<dbReference type="Pfam" id="PF01636">
    <property type="entry name" value="APH"/>
    <property type="match status" value="1"/>
</dbReference>